<dbReference type="HOGENOM" id="CLU_3184454_0_0_9"/>
<accession>B0TEM7</accession>
<name>B0TEM7_HELMI</name>
<organism evidence="1 2">
    <name type="scientific">Heliobacterium modesticaldum (strain ATCC 51547 / Ice1)</name>
    <dbReference type="NCBI Taxonomy" id="498761"/>
    <lineage>
        <taxon>Bacteria</taxon>
        <taxon>Bacillati</taxon>
        <taxon>Bacillota</taxon>
        <taxon>Clostridia</taxon>
        <taxon>Eubacteriales</taxon>
        <taxon>Heliobacteriaceae</taxon>
        <taxon>Heliomicrobium</taxon>
    </lineage>
</organism>
<dbReference type="KEGG" id="hmo:HM1_0327"/>
<dbReference type="Proteomes" id="UP000008550">
    <property type="component" value="Chromosome"/>
</dbReference>
<evidence type="ECO:0000313" key="1">
    <source>
        <dbReference type="EMBL" id="ABZ82946.1"/>
    </source>
</evidence>
<dbReference type="EMBL" id="CP000930">
    <property type="protein sequence ID" value="ABZ82946.1"/>
    <property type="molecule type" value="Genomic_DNA"/>
</dbReference>
<dbReference type="STRING" id="498761.HM1_0327"/>
<proteinExistence type="predicted"/>
<protein>
    <submittedName>
        <fullName evidence="1">Uncharacterized protein</fullName>
    </submittedName>
</protein>
<gene>
    <name evidence="1" type="ORF">HM1_0327</name>
</gene>
<reference evidence="1 2" key="1">
    <citation type="journal article" date="2008" name="J. Bacteriol.">
        <title>The genome of Heliobacterium modesticaldum, a phototrophic representative of the Firmicutes containing the simplest photosynthetic apparatus.</title>
        <authorList>
            <person name="Sattley W.M."/>
            <person name="Madigan M.T."/>
            <person name="Swingley W.D."/>
            <person name="Cheung P.C."/>
            <person name="Clocksin K.M."/>
            <person name="Conrad A.L."/>
            <person name="Dejesa L.C."/>
            <person name="Honchak B.M."/>
            <person name="Jung D.O."/>
            <person name="Karbach L.E."/>
            <person name="Kurdoglu A."/>
            <person name="Lahiri S."/>
            <person name="Mastrian S.D."/>
            <person name="Page L.E."/>
            <person name="Taylor H.L."/>
            <person name="Wang Z.T."/>
            <person name="Raymond J."/>
            <person name="Chen M."/>
            <person name="Blankenship R.E."/>
            <person name="Touchman J.W."/>
        </authorList>
    </citation>
    <scope>NUCLEOTIDE SEQUENCE [LARGE SCALE GENOMIC DNA]</scope>
    <source>
        <strain evidence="2">ATCC 51547 / Ice1</strain>
    </source>
</reference>
<evidence type="ECO:0000313" key="2">
    <source>
        <dbReference type="Proteomes" id="UP000008550"/>
    </source>
</evidence>
<keyword evidence="2" id="KW-1185">Reference proteome</keyword>
<dbReference type="AlphaFoldDB" id="B0TEM7"/>
<sequence>MPLIFYLNSHIASFSIFIWNRQDFIGYFAKKDMLRYNNTAYPLAKI</sequence>